<sequence length="247" mass="24794">MTESMITAGGCGVAKSLTLGTNARVLGTALCQSSILTDISTSQSATNAGNVFNFFRNATITTVNFGVTTTNLANVFIAGAPITGLQQTATNSYSLWIESCKVLLSDTTDASGTSTVCLQLSGGLSVNRCLYVTNTITVEGNFNSNGTIASSGTALSTLFSNPTNSASLGIGSVPPLGGMSVVKSLRIGTLFDVLGISDFSAAGGSIAGGTTISGNLSVSGNSRFSNIAESSFLSSTNNTDAPTSTSG</sequence>
<proteinExistence type="predicted"/>
<organism evidence="1 2">
    <name type="scientific">Blyttiomyces helicus</name>
    <dbReference type="NCBI Taxonomy" id="388810"/>
    <lineage>
        <taxon>Eukaryota</taxon>
        <taxon>Fungi</taxon>
        <taxon>Fungi incertae sedis</taxon>
        <taxon>Chytridiomycota</taxon>
        <taxon>Chytridiomycota incertae sedis</taxon>
        <taxon>Chytridiomycetes</taxon>
        <taxon>Chytridiomycetes incertae sedis</taxon>
        <taxon>Blyttiomyces</taxon>
    </lineage>
</organism>
<evidence type="ECO:0000313" key="1">
    <source>
        <dbReference type="EMBL" id="RKO93474.1"/>
    </source>
</evidence>
<dbReference type="EMBL" id="KZ994226">
    <property type="protein sequence ID" value="RKO93474.1"/>
    <property type="molecule type" value="Genomic_DNA"/>
</dbReference>
<gene>
    <name evidence="1" type="ORF">BDK51DRAFT_36696</name>
</gene>
<dbReference type="Proteomes" id="UP000269721">
    <property type="component" value="Unassembled WGS sequence"/>
</dbReference>
<protein>
    <submittedName>
        <fullName evidence="1">Uncharacterized protein</fullName>
    </submittedName>
</protein>
<keyword evidence="2" id="KW-1185">Reference proteome</keyword>
<evidence type="ECO:0000313" key="2">
    <source>
        <dbReference type="Proteomes" id="UP000269721"/>
    </source>
</evidence>
<accession>A0A4P9WKW6</accession>
<reference evidence="2" key="1">
    <citation type="journal article" date="2018" name="Nat. Microbiol.">
        <title>Leveraging single-cell genomics to expand the fungal tree of life.</title>
        <authorList>
            <person name="Ahrendt S.R."/>
            <person name="Quandt C.A."/>
            <person name="Ciobanu D."/>
            <person name="Clum A."/>
            <person name="Salamov A."/>
            <person name="Andreopoulos B."/>
            <person name="Cheng J.F."/>
            <person name="Woyke T."/>
            <person name="Pelin A."/>
            <person name="Henrissat B."/>
            <person name="Reynolds N.K."/>
            <person name="Benny G.L."/>
            <person name="Smith M.E."/>
            <person name="James T.Y."/>
            <person name="Grigoriev I.V."/>
        </authorList>
    </citation>
    <scope>NUCLEOTIDE SEQUENCE [LARGE SCALE GENOMIC DNA]</scope>
</reference>
<name>A0A4P9WKW6_9FUNG</name>
<dbReference type="AlphaFoldDB" id="A0A4P9WKW6"/>